<gene>
    <name evidence="1" type="ORF">Taro_041910</name>
</gene>
<accession>A0A843WH31</accession>
<keyword evidence="2" id="KW-1185">Reference proteome</keyword>
<reference evidence="1" key="1">
    <citation type="submission" date="2017-07" db="EMBL/GenBank/DDBJ databases">
        <title>Taro Niue Genome Assembly and Annotation.</title>
        <authorList>
            <person name="Atibalentja N."/>
            <person name="Keating K."/>
            <person name="Fields C.J."/>
        </authorList>
    </citation>
    <scope>NUCLEOTIDE SEQUENCE</scope>
    <source>
        <strain evidence="1">Niue_2</strain>
        <tissue evidence="1">Leaf</tissue>
    </source>
</reference>
<dbReference type="AlphaFoldDB" id="A0A843WH31"/>
<proteinExistence type="predicted"/>
<sequence>MDMASPSVERLLLARSSPYPCYLFKSPLQLLAPIILSNLSCWTQLFKNSNAVQEDFLKWFRRYIEELKAANDPCCTDDIELIFRWDRMANNDKEMLMHMSSMHRTWRGVLKKHNIADRIKANRSHQSMPYRKGRKSHYQLKDDFVS</sequence>
<evidence type="ECO:0000313" key="1">
    <source>
        <dbReference type="EMBL" id="MQM09049.1"/>
    </source>
</evidence>
<dbReference type="OrthoDB" id="1731907at2759"/>
<dbReference type="EMBL" id="NMUH01004278">
    <property type="protein sequence ID" value="MQM09049.1"/>
    <property type="molecule type" value="Genomic_DNA"/>
</dbReference>
<organism evidence="1 2">
    <name type="scientific">Colocasia esculenta</name>
    <name type="common">Wild taro</name>
    <name type="synonym">Arum esculentum</name>
    <dbReference type="NCBI Taxonomy" id="4460"/>
    <lineage>
        <taxon>Eukaryota</taxon>
        <taxon>Viridiplantae</taxon>
        <taxon>Streptophyta</taxon>
        <taxon>Embryophyta</taxon>
        <taxon>Tracheophyta</taxon>
        <taxon>Spermatophyta</taxon>
        <taxon>Magnoliopsida</taxon>
        <taxon>Liliopsida</taxon>
        <taxon>Araceae</taxon>
        <taxon>Aroideae</taxon>
        <taxon>Colocasieae</taxon>
        <taxon>Colocasia</taxon>
    </lineage>
</organism>
<dbReference type="Proteomes" id="UP000652761">
    <property type="component" value="Unassembled WGS sequence"/>
</dbReference>
<comment type="caution">
    <text evidence="1">The sequence shown here is derived from an EMBL/GenBank/DDBJ whole genome shotgun (WGS) entry which is preliminary data.</text>
</comment>
<name>A0A843WH31_COLES</name>
<evidence type="ECO:0000313" key="2">
    <source>
        <dbReference type="Proteomes" id="UP000652761"/>
    </source>
</evidence>
<protein>
    <submittedName>
        <fullName evidence="1">Uncharacterized protein</fullName>
    </submittedName>
</protein>